<dbReference type="InterPro" id="IPR025749">
    <property type="entry name" value="Sphingomyelin_synth-like_dom"/>
</dbReference>
<evidence type="ECO:0000256" key="6">
    <source>
        <dbReference type="ARBA" id="ARBA00022989"/>
    </source>
</evidence>
<dbReference type="EMBL" id="BRXY01000488">
    <property type="protein sequence ID" value="GMH97301.1"/>
    <property type="molecule type" value="Genomic_DNA"/>
</dbReference>
<evidence type="ECO:0000256" key="4">
    <source>
        <dbReference type="ARBA" id="ARBA00022692"/>
    </source>
</evidence>
<dbReference type="GO" id="GO:0005789">
    <property type="term" value="C:endoplasmic reticulum membrane"/>
    <property type="evidence" value="ECO:0007669"/>
    <property type="project" value="TreeGrafter"/>
</dbReference>
<keyword evidence="3" id="KW-0808">Transferase</keyword>
<evidence type="ECO:0000256" key="7">
    <source>
        <dbReference type="ARBA" id="ARBA00023098"/>
    </source>
</evidence>
<evidence type="ECO:0000256" key="10">
    <source>
        <dbReference type="SAM" id="Phobius"/>
    </source>
</evidence>
<dbReference type="OrthoDB" id="422827at2759"/>
<keyword evidence="8 10" id="KW-0472">Membrane</keyword>
<dbReference type="GO" id="GO:0046513">
    <property type="term" value="P:ceramide biosynthetic process"/>
    <property type="evidence" value="ECO:0007669"/>
    <property type="project" value="TreeGrafter"/>
</dbReference>
<evidence type="ECO:0000259" key="11">
    <source>
        <dbReference type="Pfam" id="PF14360"/>
    </source>
</evidence>
<evidence type="ECO:0000256" key="8">
    <source>
        <dbReference type="ARBA" id="ARBA00023136"/>
    </source>
</evidence>
<dbReference type="PANTHER" id="PTHR21290">
    <property type="entry name" value="SPHINGOMYELIN SYNTHETASE"/>
    <property type="match status" value="1"/>
</dbReference>
<keyword evidence="7" id="KW-0443">Lipid metabolism</keyword>
<protein>
    <recommendedName>
        <fullName evidence="11">Sphingomyelin synthase-like domain-containing protein</fullName>
    </recommendedName>
</protein>
<accession>A0A9W7BTS4</accession>
<sequence length="326" mass="36681">MTAAQRLPLYDLAFDFLPTIQGVWWHFTDFLIYFMLLGVGSLVILSTFMAYRSQRKRPVIAVFVLKRYFKTLIILQWLRIFSFIFTLLPGSSVQCLYTPTEEQLQGPASDLLQGQAPSEGNSELWAPPETLYDILFRIDPATGCGDLMFSSHTIFAVLCVMIVWDYFPYKGTKAAISAALALLVPLTLASRKHYTVDVFTSLYVVPIVYELMRLKMPDTDTAEEMQHRYGLVFQTDKEDNLKYAVIVGNQSFKINEDQLPADFKEPADLTFTLPSGSPLHKGKSGPGGGGFDGPYIHLRKDTPPRSPTFEDGLRNLVPQVSPEESV</sequence>
<dbReference type="GO" id="GO:0000139">
    <property type="term" value="C:Golgi membrane"/>
    <property type="evidence" value="ECO:0007669"/>
    <property type="project" value="TreeGrafter"/>
</dbReference>
<feature type="transmembrane region" description="Helical" evidence="10">
    <location>
        <begin position="30"/>
        <end position="51"/>
    </location>
</feature>
<evidence type="ECO:0000313" key="13">
    <source>
        <dbReference type="Proteomes" id="UP001165085"/>
    </source>
</evidence>
<dbReference type="Proteomes" id="UP001165085">
    <property type="component" value="Unassembled WGS sequence"/>
</dbReference>
<comment type="caution">
    <text evidence="12">The sequence shown here is derived from an EMBL/GenBank/DDBJ whole genome shotgun (WGS) entry which is preliminary data.</text>
</comment>
<gene>
    <name evidence="12" type="ORF">TrST_g12363</name>
</gene>
<keyword evidence="6 10" id="KW-1133">Transmembrane helix</keyword>
<proteinExistence type="inferred from homology"/>
<keyword evidence="13" id="KW-1185">Reference proteome</keyword>
<dbReference type="AlphaFoldDB" id="A0A9W7BTS4"/>
<organism evidence="12 13">
    <name type="scientific">Triparma strigata</name>
    <dbReference type="NCBI Taxonomy" id="1606541"/>
    <lineage>
        <taxon>Eukaryota</taxon>
        <taxon>Sar</taxon>
        <taxon>Stramenopiles</taxon>
        <taxon>Ochrophyta</taxon>
        <taxon>Bolidophyceae</taxon>
        <taxon>Parmales</taxon>
        <taxon>Triparmaceae</taxon>
        <taxon>Triparma</taxon>
    </lineage>
</organism>
<feature type="domain" description="Sphingomyelin synthase-like" evidence="11">
    <location>
        <begin position="143"/>
        <end position="209"/>
    </location>
</feature>
<dbReference type="Pfam" id="PF14360">
    <property type="entry name" value="PAP2_C"/>
    <property type="match status" value="1"/>
</dbReference>
<evidence type="ECO:0000256" key="2">
    <source>
        <dbReference type="ARBA" id="ARBA00005441"/>
    </source>
</evidence>
<evidence type="ECO:0000256" key="3">
    <source>
        <dbReference type="ARBA" id="ARBA00022679"/>
    </source>
</evidence>
<reference evidence="13" key="1">
    <citation type="journal article" date="2023" name="Commun. Biol.">
        <title>Genome analysis of Parmales, the sister group of diatoms, reveals the evolutionary specialization of diatoms from phago-mixotrophs to photoautotrophs.</title>
        <authorList>
            <person name="Ban H."/>
            <person name="Sato S."/>
            <person name="Yoshikawa S."/>
            <person name="Yamada K."/>
            <person name="Nakamura Y."/>
            <person name="Ichinomiya M."/>
            <person name="Sato N."/>
            <person name="Blanc-Mathieu R."/>
            <person name="Endo H."/>
            <person name="Kuwata A."/>
            <person name="Ogata H."/>
        </authorList>
    </citation>
    <scope>NUCLEOTIDE SEQUENCE [LARGE SCALE GENOMIC DNA]</scope>
    <source>
        <strain evidence="13">NIES 3701</strain>
    </source>
</reference>
<dbReference type="InterPro" id="IPR045221">
    <property type="entry name" value="Sphingomyelin_synth-like"/>
</dbReference>
<evidence type="ECO:0000256" key="9">
    <source>
        <dbReference type="SAM" id="MobiDB-lite"/>
    </source>
</evidence>
<dbReference type="GO" id="GO:0033188">
    <property type="term" value="F:sphingomyelin synthase activity"/>
    <property type="evidence" value="ECO:0007669"/>
    <property type="project" value="TreeGrafter"/>
</dbReference>
<dbReference type="GO" id="GO:0047493">
    <property type="term" value="F:ceramide cholinephosphotransferase activity"/>
    <property type="evidence" value="ECO:0007669"/>
    <property type="project" value="TreeGrafter"/>
</dbReference>
<keyword evidence="4 10" id="KW-0812">Transmembrane</keyword>
<dbReference type="PANTHER" id="PTHR21290:SF62">
    <property type="entry name" value="PHOSPHATIDYLINOSITOL:CERAMIDE INOSITOLPHOSPHOTRANSFERASE 1-RELATED"/>
    <property type="match status" value="1"/>
</dbReference>
<name>A0A9W7BTS4_9STRA</name>
<evidence type="ECO:0000256" key="1">
    <source>
        <dbReference type="ARBA" id="ARBA00004141"/>
    </source>
</evidence>
<evidence type="ECO:0000256" key="5">
    <source>
        <dbReference type="ARBA" id="ARBA00022919"/>
    </source>
</evidence>
<evidence type="ECO:0000313" key="12">
    <source>
        <dbReference type="EMBL" id="GMH97301.1"/>
    </source>
</evidence>
<keyword evidence="5" id="KW-0746">Sphingolipid metabolism</keyword>
<feature type="region of interest" description="Disordered" evidence="9">
    <location>
        <begin position="274"/>
        <end position="326"/>
    </location>
</feature>
<comment type="similarity">
    <text evidence="2">Belongs to the sphingomyelin synthase family.</text>
</comment>
<dbReference type="GO" id="GO:0005886">
    <property type="term" value="C:plasma membrane"/>
    <property type="evidence" value="ECO:0007669"/>
    <property type="project" value="TreeGrafter"/>
</dbReference>
<comment type="subcellular location">
    <subcellularLocation>
        <location evidence="1">Membrane</location>
        <topology evidence="1">Multi-pass membrane protein</topology>
    </subcellularLocation>
</comment>